<dbReference type="InterPro" id="IPR050699">
    <property type="entry name" value="RNA-DNA_Helicase"/>
</dbReference>
<reference evidence="7 8" key="1">
    <citation type="submission" date="2016-10" db="EMBL/GenBank/DDBJ databases">
        <authorList>
            <person name="de Groot N.N."/>
        </authorList>
    </citation>
    <scope>NUCLEOTIDE SEQUENCE [LARGE SCALE GENOMIC DNA]</scope>
    <source>
        <strain evidence="7 8">CGMCC 1.9109</strain>
    </source>
</reference>
<dbReference type="GO" id="GO:0004386">
    <property type="term" value="F:helicase activity"/>
    <property type="evidence" value="ECO:0007669"/>
    <property type="project" value="UniProtKB-KW"/>
</dbReference>
<accession>A0A1G6TX15</accession>
<dbReference type="GO" id="GO:0005524">
    <property type="term" value="F:ATP binding"/>
    <property type="evidence" value="ECO:0007669"/>
    <property type="project" value="UniProtKB-KW"/>
</dbReference>
<protein>
    <submittedName>
        <fullName evidence="7">ATP-dependent RNA helicase SUPV3L1/SUV3</fullName>
    </submittedName>
</protein>
<feature type="compositionally biased region" description="Gly residues" evidence="5">
    <location>
        <begin position="926"/>
        <end position="935"/>
    </location>
</feature>
<dbReference type="STRING" id="637679.GCA_001550055_00494"/>
<feature type="region of interest" description="Disordered" evidence="5">
    <location>
        <begin position="805"/>
        <end position="985"/>
    </location>
</feature>
<keyword evidence="1" id="KW-0547">Nucleotide-binding</keyword>
<dbReference type="PROSITE" id="PS51194">
    <property type="entry name" value="HELICASE_CTER"/>
    <property type="match status" value="1"/>
</dbReference>
<evidence type="ECO:0000256" key="4">
    <source>
        <dbReference type="ARBA" id="ARBA00022840"/>
    </source>
</evidence>
<feature type="compositionally biased region" description="Low complexity" evidence="5">
    <location>
        <begin position="848"/>
        <end position="857"/>
    </location>
</feature>
<dbReference type="SMART" id="SM00490">
    <property type="entry name" value="HELICc"/>
    <property type="match status" value="1"/>
</dbReference>
<dbReference type="InterPro" id="IPR055206">
    <property type="entry name" value="DEXQc_SUV3"/>
</dbReference>
<evidence type="ECO:0000256" key="5">
    <source>
        <dbReference type="SAM" id="MobiDB-lite"/>
    </source>
</evidence>
<evidence type="ECO:0000256" key="1">
    <source>
        <dbReference type="ARBA" id="ARBA00022741"/>
    </source>
</evidence>
<gene>
    <name evidence="7" type="ORF">SAMN04488071_0395</name>
</gene>
<feature type="domain" description="Helicase C-terminal" evidence="6">
    <location>
        <begin position="152"/>
        <end position="318"/>
    </location>
</feature>
<dbReference type="InterPro" id="IPR027417">
    <property type="entry name" value="P-loop_NTPase"/>
</dbReference>
<dbReference type="GO" id="GO:0016787">
    <property type="term" value="F:hydrolase activity"/>
    <property type="evidence" value="ECO:0007669"/>
    <property type="project" value="UniProtKB-KW"/>
</dbReference>
<dbReference type="PANTHER" id="PTHR12131:SF1">
    <property type="entry name" value="ATP-DEPENDENT RNA HELICASE SUPV3L1, MITOCHONDRIAL-RELATED"/>
    <property type="match status" value="1"/>
</dbReference>
<dbReference type="SUPFAM" id="SSF52540">
    <property type="entry name" value="P-loop containing nucleoside triphosphate hydrolases"/>
    <property type="match status" value="2"/>
</dbReference>
<feature type="compositionally biased region" description="Basic and acidic residues" evidence="5">
    <location>
        <begin position="805"/>
        <end position="835"/>
    </location>
</feature>
<dbReference type="EMBL" id="FNAK01000001">
    <property type="protein sequence ID" value="SDD33722.1"/>
    <property type="molecule type" value="Genomic_DNA"/>
</dbReference>
<evidence type="ECO:0000256" key="3">
    <source>
        <dbReference type="ARBA" id="ARBA00022806"/>
    </source>
</evidence>
<dbReference type="Gene3D" id="3.40.50.300">
    <property type="entry name" value="P-loop containing nucleotide triphosphate hydrolases"/>
    <property type="match status" value="2"/>
</dbReference>
<keyword evidence="8" id="KW-1185">Reference proteome</keyword>
<dbReference type="Pfam" id="PF00271">
    <property type="entry name" value="Helicase_C"/>
    <property type="match status" value="1"/>
</dbReference>
<keyword evidence="3 7" id="KW-0347">Helicase</keyword>
<evidence type="ECO:0000259" key="6">
    <source>
        <dbReference type="PROSITE" id="PS51194"/>
    </source>
</evidence>
<evidence type="ECO:0000313" key="7">
    <source>
        <dbReference type="EMBL" id="SDD33722.1"/>
    </source>
</evidence>
<name>A0A1G6TX15_9PROT</name>
<dbReference type="PANTHER" id="PTHR12131">
    <property type="entry name" value="ATP-DEPENDENT RNA AND DNA HELICASE"/>
    <property type="match status" value="1"/>
</dbReference>
<evidence type="ECO:0000256" key="2">
    <source>
        <dbReference type="ARBA" id="ARBA00022801"/>
    </source>
</evidence>
<evidence type="ECO:0000313" key="8">
    <source>
        <dbReference type="Proteomes" id="UP000183685"/>
    </source>
</evidence>
<dbReference type="Pfam" id="PF22527">
    <property type="entry name" value="DEXQc_Suv3"/>
    <property type="match status" value="1"/>
</dbReference>
<dbReference type="OrthoDB" id="9807155at2"/>
<keyword evidence="2" id="KW-0378">Hydrolase</keyword>
<dbReference type="InterPro" id="IPR001650">
    <property type="entry name" value="Helicase_C-like"/>
</dbReference>
<proteinExistence type="predicted"/>
<keyword evidence="4" id="KW-0067">ATP-binding</keyword>
<dbReference type="AlphaFoldDB" id="A0A1G6TX15"/>
<sequence>MAGIIKAVLGPTNTGKTHYAVDRMMGYASGVMGFPLRLLAREVYDRVVSIKGKNQVALLTGEERIVPEGARYFLCTAEAMPRMAATDFVAIDEIQMAADPQRGHIFTEHLLHSRGRHETLLLGAETMRPLIRKLIPEAEIITRPRFSELKHIRPAKMRALPRRSAIVGFSSSDVYGLAELIRRQKGGAAIVMGALSPRTRNAQVEMYASGEVDHLVATDAIGMGLNLDIGHVSFAGLSKFDGRTFRDLTAAEAAQIAGRAGRFKKDGTFSTLGGGGEPMDPMMVAQIEEHEFEPVKRLYWRNHRLDFSTIPRLLRSLEAPVSTDGLHRVRDTVDLLALKALGADDKIASLATTKESVERLWNVCQIPDFRKLSVEDHTSLLRKIYVDLMGPAGTIPHDWIARQVKRLDNITGDIDTLAGRIASIRIWTYVSHRKGWLRDAAHWAHVTRSVEDRLSDALHEKLTQRFVDRRTAVLMRSLRHRDTLSVSIDNETNQVSVEGHEIGELNGFSFRVEASAAPDEQKTLKAAAETALQAELTRRAKLFANVGYKTLSFDFSEGLANPKIMWEGAPIATVHDSGALFGPRVKLLASSLLQGENADLVVEKTQEWLDTRIAEKLEPLIKLAQELNGETEAPEGAAPLSGLARGVAYRLLENYGVMKRTEVDGDLRQLDQDARKGLRRFGIRIGASSLYIPLVLKPHAIELRLMMWAMAGKLNGLPGLPTPGMVWVDTEATAPNAFYELAGFTVVGKKAVRMDMLERLADAVRPLGQGGDWFEVTPEIMGLVGLSGEDFAEVMASAGYKHEVRQVPAPAKEEAAKEEAAKEEAAKEEAPKDEASAEAAPEAEKAGEAPAEAPTEASAEEAKPEEAAADAPAEEAKTEEAPTDAAAPEGEAAAEGEAELVERYFFAWAPKRKARPQGGRPHGDRMPGGGKPQGKGGDRRGKGKGGKPSGPRTHTARPPKREKQADPDSPFAALAGLKDALQKKK</sequence>
<organism evidence="7 8">
    <name type="scientific">Kordiimonas lacus</name>
    <dbReference type="NCBI Taxonomy" id="637679"/>
    <lineage>
        <taxon>Bacteria</taxon>
        <taxon>Pseudomonadati</taxon>
        <taxon>Pseudomonadota</taxon>
        <taxon>Alphaproteobacteria</taxon>
        <taxon>Kordiimonadales</taxon>
        <taxon>Kordiimonadaceae</taxon>
        <taxon>Kordiimonas</taxon>
    </lineage>
</organism>
<dbReference type="RefSeq" id="WP_068308527.1">
    <property type="nucleotide sequence ID" value="NZ_FNAK01000001.1"/>
</dbReference>
<dbReference type="Proteomes" id="UP000183685">
    <property type="component" value="Unassembled WGS sequence"/>
</dbReference>